<dbReference type="Proteomes" id="UP000533598">
    <property type="component" value="Unassembled WGS sequence"/>
</dbReference>
<dbReference type="InterPro" id="IPR047057">
    <property type="entry name" value="MerR_fam"/>
</dbReference>
<dbReference type="PRINTS" id="PR00040">
    <property type="entry name" value="HTHMERR"/>
</dbReference>
<dbReference type="EMBL" id="JACHMH010000001">
    <property type="protein sequence ID" value="MBB4681447.1"/>
    <property type="molecule type" value="Genomic_DNA"/>
</dbReference>
<dbReference type="Gene3D" id="1.10.1660.10">
    <property type="match status" value="1"/>
</dbReference>
<dbReference type="SMART" id="SM00422">
    <property type="entry name" value="HTH_MERR"/>
    <property type="match status" value="1"/>
</dbReference>
<dbReference type="GO" id="GO:0003677">
    <property type="term" value="F:DNA binding"/>
    <property type="evidence" value="ECO:0007669"/>
    <property type="project" value="UniProtKB-KW"/>
</dbReference>
<feature type="coiled-coil region" evidence="2">
    <location>
        <begin position="72"/>
        <end position="106"/>
    </location>
</feature>
<dbReference type="InterPro" id="IPR009061">
    <property type="entry name" value="DNA-bd_dom_put_sf"/>
</dbReference>
<keyword evidence="1 4" id="KW-0238">DNA-binding</keyword>
<evidence type="ECO:0000259" key="3">
    <source>
        <dbReference type="PROSITE" id="PS50937"/>
    </source>
</evidence>
<dbReference type="Pfam" id="PF13411">
    <property type="entry name" value="MerR_1"/>
    <property type="match status" value="1"/>
</dbReference>
<dbReference type="RefSeq" id="WP_185008026.1">
    <property type="nucleotide sequence ID" value="NZ_BAAAUI010000008.1"/>
</dbReference>
<dbReference type="PROSITE" id="PS50937">
    <property type="entry name" value="HTH_MERR_2"/>
    <property type="match status" value="1"/>
</dbReference>
<dbReference type="PANTHER" id="PTHR30204:SF93">
    <property type="entry name" value="HTH MERR-TYPE DOMAIN-CONTAINING PROTEIN"/>
    <property type="match status" value="1"/>
</dbReference>
<dbReference type="InterPro" id="IPR000551">
    <property type="entry name" value="MerR-type_HTH_dom"/>
</dbReference>
<keyword evidence="2" id="KW-0175">Coiled coil</keyword>
<name>A0A7W7CHP4_9PSEU</name>
<evidence type="ECO:0000256" key="2">
    <source>
        <dbReference type="SAM" id="Coils"/>
    </source>
</evidence>
<feature type="domain" description="HTH merR-type" evidence="3">
    <location>
        <begin position="1"/>
        <end position="69"/>
    </location>
</feature>
<evidence type="ECO:0000313" key="4">
    <source>
        <dbReference type="EMBL" id="MBB4681447.1"/>
    </source>
</evidence>
<accession>A0A7W7CHP4</accession>
<proteinExistence type="predicted"/>
<comment type="caution">
    <text evidence="4">The sequence shown here is derived from an EMBL/GenBank/DDBJ whole genome shotgun (WGS) entry which is preliminary data.</text>
</comment>
<organism evidence="4 5">
    <name type="scientific">Crossiella cryophila</name>
    <dbReference type="NCBI Taxonomy" id="43355"/>
    <lineage>
        <taxon>Bacteria</taxon>
        <taxon>Bacillati</taxon>
        <taxon>Actinomycetota</taxon>
        <taxon>Actinomycetes</taxon>
        <taxon>Pseudonocardiales</taxon>
        <taxon>Pseudonocardiaceae</taxon>
        <taxon>Crossiella</taxon>
    </lineage>
</organism>
<keyword evidence="5" id="KW-1185">Reference proteome</keyword>
<dbReference type="CDD" id="cd00592">
    <property type="entry name" value="HTH_MerR-like"/>
    <property type="match status" value="1"/>
</dbReference>
<dbReference type="AlphaFoldDB" id="A0A7W7CHP4"/>
<dbReference type="PANTHER" id="PTHR30204">
    <property type="entry name" value="REDOX-CYCLING DRUG-SENSING TRANSCRIPTIONAL ACTIVATOR SOXR"/>
    <property type="match status" value="1"/>
</dbReference>
<dbReference type="SUPFAM" id="SSF46955">
    <property type="entry name" value="Putative DNA-binding domain"/>
    <property type="match status" value="1"/>
</dbReference>
<sequence>MLIGELAEVVGVSTRAIRHYHKIGLLPEPARRANRYRSYTVRDAVRLARIRQLTELGLTLDEARDALAEDEGRSLVNILARLEADLDREERELRDRRRRLRRLLDRDDATTSEPISELARLIQDTFPDSVAAGRDREYLTVLDRRVTPELAAYCRVLLADPGLVAHLGEMYRRFDEISDVAPEDPRVAALAADLMRLLPTELADLVRTPDPRRHPIADAVARDLPPAHARLLEHLFESWRLPG</sequence>
<protein>
    <submittedName>
        <fullName evidence="4">DNA-binding transcriptional MerR regulator</fullName>
    </submittedName>
</protein>
<gene>
    <name evidence="4" type="ORF">HNR67_007565</name>
</gene>
<reference evidence="4 5" key="1">
    <citation type="submission" date="2020-08" db="EMBL/GenBank/DDBJ databases">
        <title>Sequencing the genomes of 1000 actinobacteria strains.</title>
        <authorList>
            <person name="Klenk H.-P."/>
        </authorList>
    </citation>
    <scope>NUCLEOTIDE SEQUENCE [LARGE SCALE GENOMIC DNA]</scope>
    <source>
        <strain evidence="4 5">DSM 44230</strain>
    </source>
</reference>
<dbReference type="GO" id="GO:0003700">
    <property type="term" value="F:DNA-binding transcription factor activity"/>
    <property type="evidence" value="ECO:0007669"/>
    <property type="project" value="InterPro"/>
</dbReference>
<evidence type="ECO:0000313" key="5">
    <source>
        <dbReference type="Proteomes" id="UP000533598"/>
    </source>
</evidence>
<evidence type="ECO:0000256" key="1">
    <source>
        <dbReference type="ARBA" id="ARBA00023125"/>
    </source>
</evidence>